<dbReference type="InterPro" id="IPR013497">
    <property type="entry name" value="Topo_IA_cen"/>
</dbReference>
<dbReference type="PROSITE" id="PS52039">
    <property type="entry name" value="TOPO_IA_2"/>
    <property type="match status" value="1"/>
</dbReference>
<dbReference type="InterPro" id="IPR034149">
    <property type="entry name" value="TOPRIM_TopoI"/>
</dbReference>
<dbReference type="EMBL" id="CP012150">
    <property type="protein sequence ID" value="AKS31017.1"/>
    <property type="molecule type" value="Genomic_DNA"/>
</dbReference>
<feature type="site" description="Interaction with DNA" evidence="9">
    <location>
        <position position="341"/>
    </location>
</feature>
<dbReference type="OrthoDB" id="9804262at2"/>
<reference evidence="13 14" key="1">
    <citation type="submission" date="2015-07" db="EMBL/GenBank/DDBJ databases">
        <title>Complete genome sequence of Mycobacterium goodii X7B, a facultative thermophilic biodesulfurizing bacterium.</title>
        <authorList>
            <person name="Yu B."/>
            <person name="Li F."/>
            <person name="Xu P."/>
        </authorList>
    </citation>
    <scope>NUCLEOTIDE SEQUENCE [LARGE SCALE GENOMIC DNA]</scope>
    <source>
        <strain evidence="13 14">X7B</strain>
    </source>
</reference>
<dbReference type="GO" id="GO:0046872">
    <property type="term" value="F:metal ion binding"/>
    <property type="evidence" value="ECO:0007669"/>
    <property type="project" value="UniProtKB-KW"/>
</dbReference>
<feature type="domain" description="Toprim" evidence="11">
    <location>
        <begin position="15"/>
        <end position="139"/>
    </location>
</feature>
<dbReference type="FunFam" id="3.40.50.140:FF:000001">
    <property type="entry name" value="DNA topoisomerase 1"/>
    <property type="match status" value="1"/>
</dbReference>
<dbReference type="STRING" id="134601.AFA91_03035"/>
<dbReference type="PANTHER" id="PTHR42785:SF1">
    <property type="entry name" value="DNA TOPOISOMERASE"/>
    <property type="match status" value="1"/>
</dbReference>
<evidence type="ECO:0000256" key="6">
    <source>
        <dbReference type="ARBA" id="ARBA00023125"/>
    </source>
</evidence>
<evidence type="ECO:0000256" key="4">
    <source>
        <dbReference type="ARBA" id="ARBA00022842"/>
    </source>
</evidence>
<proteinExistence type="inferred from homology"/>
<feature type="compositionally biased region" description="Basic residues" evidence="10">
    <location>
        <begin position="908"/>
        <end position="938"/>
    </location>
</feature>
<dbReference type="InterPro" id="IPR006171">
    <property type="entry name" value="TOPRIM_dom"/>
</dbReference>
<comment type="similarity">
    <text evidence="2 9">Belongs to the type IA topoisomerase family.</text>
</comment>
<dbReference type="SUPFAM" id="SSF56712">
    <property type="entry name" value="Prokaryotic type I DNA topoisomerase"/>
    <property type="match status" value="1"/>
</dbReference>
<dbReference type="PRINTS" id="PR00417">
    <property type="entry name" value="PRTPISMRASEI"/>
</dbReference>
<dbReference type="AlphaFoldDB" id="A0A0K0X0Z5"/>
<keyword evidence="4" id="KW-0460">Magnesium</keyword>
<dbReference type="InterPro" id="IPR023405">
    <property type="entry name" value="Topo_IA_core_domain"/>
</dbReference>
<organism evidence="13 14">
    <name type="scientific">Mycolicibacterium goodii</name>
    <name type="common">Mycobacterium goodii</name>
    <dbReference type="NCBI Taxonomy" id="134601"/>
    <lineage>
        <taxon>Bacteria</taxon>
        <taxon>Bacillati</taxon>
        <taxon>Actinomycetota</taxon>
        <taxon>Actinomycetes</taxon>
        <taxon>Mycobacteriales</taxon>
        <taxon>Mycobacteriaceae</taxon>
        <taxon>Mycolicibacterium</taxon>
    </lineage>
</organism>
<evidence type="ECO:0000256" key="8">
    <source>
        <dbReference type="ARBA" id="ARBA00053060"/>
    </source>
</evidence>
<dbReference type="FunFam" id="1.10.290.10:FF:000002">
    <property type="entry name" value="DNA topoisomerase 1"/>
    <property type="match status" value="1"/>
</dbReference>
<dbReference type="InterPro" id="IPR003602">
    <property type="entry name" value="Topo_IA_DNA-bd_dom"/>
</dbReference>
<keyword evidence="3" id="KW-0479">Metal-binding</keyword>
<dbReference type="InterPro" id="IPR013826">
    <property type="entry name" value="Topo_IA_cen_sub3"/>
</dbReference>
<feature type="site" description="Interaction with DNA" evidence="9">
    <location>
        <position position="168"/>
    </location>
</feature>
<dbReference type="InterPro" id="IPR005733">
    <property type="entry name" value="TopoI_bac-type"/>
</dbReference>
<dbReference type="Proteomes" id="UP000062255">
    <property type="component" value="Chromosome"/>
</dbReference>
<dbReference type="KEGG" id="mgo:AFA91_03035"/>
<feature type="site" description="Interaction with DNA" evidence="9">
    <location>
        <position position="165"/>
    </location>
</feature>
<protein>
    <recommendedName>
        <fullName evidence="9">DNA topoisomerase 1</fullName>
        <ecNumber evidence="9">5.6.2.1</ecNumber>
    </recommendedName>
    <alternativeName>
        <fullName evidence="9">DNA topoisomerase I</fullName>
    </alternativeName>
</protein>
<gene>
    <name evidence="9" type="primary">topA</name>
    <name evidence="13" type="ORF">AFA91_03035</name>
</gene>
<evidence type="ECO:0000259" key="11">
    <source>
        <dbReference type="PROSITE" id="PS50880"/>
    </source>
</evidence>
<keyword evidence="5 9" id="KW-0799">Topoisomerase</keyword>
<comment type="subunit">
    <text evidence="9">Monomer.</text>
</comment>
<dbReference type="CDD" id="cd03363">
    <property type="entry name" value="TOPRIM_TopoIA_TopoI"/>
    <property type="match status" value="1"/>
</dbReference>
<feature type="site" description="Interaction with DNA" evidence="9">
    <location>
        <position position="164"/>
    </location>
</feature>
<evidence type="ECO:0000256" key="5">
    <source>
        <dbReference type="ARBA" id="ARBA00023029"/>
    </source>
</evidence>
<dbReference type="Gene3D" id="1.10.460.10">
    <property type="entry name" value="Topoisomerase I, domain 2"/>
    <property type="match status" value="1"/>
</dbReference>
<feature type="domain" description="Topo IA-type catalytic" evidence="12">
    <location>
        <begin position="154"/>
        <end position="611"/>
    </location>
</feature>
<dbReference type="GO" id="GO:0003677">
    <property type="term" value="F:DNA binding"/>
    <property type="evidence" value="ECO:0007669"/>
    <property type="project" value="UniProtKB-KW"/>
</dbReference>
<dbReference type="Pfam" id="PF01751">
    <property type="entry name" value="Toprim"/>
    <property type="match status" value="1"/>
</dbReference>
<evidence type="ECO:0000313" key="14">
    <source>
        <dbReference type="Proteomes" id="UP000062255"/>
    </source>
</evidence>
<evidence type="ECO:0000256" key="9">
    <source>
        <dbReference type="HAMAP-Rule" id="MF_00952"/>
    </source>
</evidence>
<dbReference type="PROSITE" id="PS00396">
    <property type="entry name" value="TOPO_IA_1"/>
    <property type="match status" value="1"/>
</dbReference>
<evidence type="ECO:0000256" key="2">
    <source>
        <dbReference type="ARBA" id="ARBA00009446"/>
    </source>
</evidence>
<name>A0A0K0X0Z5_MYCGD</name>
<evidence type="ECO:0000313" key="13">
    <source>
        <dbReference type="EMBL" id="AKS31017.1"/>
    </source>
</evidence>
<dbReference type="PROSITE" id="PS50880">
    <property type="entry name" value="TOPRIM"/>
    <property type="match status" value="1"/>
</dbReference>
<evidence type="ECO:0000259" key="12">
    <source>
        <dbReference type="PROSITE" id="PS52039"/>
    </source>
</evidence>
<dbReference type="InterPro" id="IPR028612">
    <property type="entry name" value="Topoisom_1_IA"/>
</dbReference>
<dbReference type="GO" id="GO:0006265">
    <property type="term" value="P:DNA topological change"/>
    <property type="evidence" value="ECO:0007669"/>
    <property type="project" value="UniProtKB-UniRule"/>
</dbReference>
<feature type="active site" description="O-(5'-phospho-DNA)-tyrosine intermediate" evidence="9">
    <location>
        <position position="339"/>
    </location>
</feature>
<dbReference type="HAMAP" id="MF_00952">
    <property type="entry name" value="Topoisom_1_prok"/>
    <property type="match status" value="1"/>
</dbReference>
<feature type="site" description="Interaction with DNA" evidence="9">
    <location>
        <position position="542"/>
    </location>
</feature>
<dbReference type="InterPro" id="IPR013824">
    <property type="entry name" value="Topo_IA_cen_sub1"/>
</dbReference>
<dbReference type="Gene3D" id="1.10.290.10">
    <property type="entry name" value="Topoisomerase I, domain 4"/>
    <property type="match status" value="1"/>
</dbReference>
<comment type="catalytic activity">
    <reaction evidence="1 9">
        <text>ATP-independent breakage of single-stranded DNA, followed by passage and rejoining.</text>
        <dbReference type="EC" id="5.6.2.1"/>
    </reaction>
</comment>
<dbReference type="Pfam" id="PF13368">
    <property type="entry name" value="Toprim_C_rpt"/>
    <property type="match status" value="4"/>
</dbReference>
<dbReference type="InterPro" id="IPR025589">
    <property type="entry name" value="Toprim_C_rpt"/>
</dbReference>
<dbReference type="SMART" id="SM00493">
    <property type="entry name" value="TOPRIM"/>
    <property type="match status" value="1"/>
</dbReference>
<dbReference type="InterPro" id="IPR013825">
    <property type="entry name" value="Topo_IA_cen_sub2"/>
</dbReference>
<dbReference type="Gene3D" id="3.40.50.140">
    <property type="match status" value="1"/>
</dbReference>
<accession>A0A0K0X0Z5</accession>
<feature type="region of interest" description="Disordered" evidence="10">
    <location>
        <begin position="900"/>
        <end position="938"/>
    </location>
</feature>
<feature type="site" description="Interaction with DNA" evidence="9">
    <location>
        <position position="180"/>
    </location>
</feature>
<dbReference type="Pfam" id="PF01131">
    <property type="entry name" value="Topoisom_bac"/>
    <property type="match status" value="1"/>
</dbReference>
<feature type="region of interest" description="Disordered" evidence="10">
    <location>
        <begin position="839"/>
        <end position="887"/>
    </location>
</feature>
<dbReference type="RefSeq" id="WP_049743428.1">
    <property type="nucleotide sequence ID" value="NZ_CP012150.1"/>
</dbReference>
<keyword evidence="6 9" id="KW-0238">DNA-binding</keyword>
<dbReference type="InterPro" id="IPR000380">
    <property type="entry name" value="Topo_IA"/>
</dbReference>
<dbReference type="CDD" id="cd00186">
    <property type="entry name" value="TOP1Ac"/>
    <property type="match status" value="1"/>
</dbReference>
<comment type="function">
    <text evidence="8 9">Releases the supercoiling and torsional tension of DNA, which is introduced during the DNA replication and transcription, by transiently cleaving and rejoining one strand of the DNA duplex. Introduces a single-strand break via transesterification at a target site in duplex DNA. The scissile phosphodiester is attacked by the catalytic tyrosine of the enzyme, resulting in the formation of a DNA-(5'-phosphotyrosyl)-enzyme intermediate and the expulsion of a 3'-OH DNA strand. The free DNA strand then undergoes passage around the unbroken strand, thus removing DNA supercoils. Finally, in the religation step, the DNA 3'-OH attacks the covalent intermediate to expel the active-site tyrosine and restore the DNA phosphodiester backbone.</text>
</comment>
<dbReference type="SMART" id="SM00436">
    <property type="entry name" value="TOP1Bc"/>
    <property type="match status" value="1"/>
</dbReference>
<dbReference type="PANTHER" id="PTHR42785">
    <property type="entry name" value="DNA TOPOISOMERASE, TYPE IA, CORE"/>
    <property type="match status" value="1"/>
</dbReference>
<evidence type="ECO:0000256" key="7">
    <source>
        <dbReference type="ARBA" id="ARBA00023235"/>
    </source>
</evidence>
<sequence length="938" mass="102601">MAGGDRGSGGTGNVRRLVIVESPTKARKIAGYLGSDYVVESSRGHIRDLPRNAADVPAKYKSEPWARLGVNVDQNFEPLYIVSPDKKATVTELKGLLKDVDELYLATDGDREGEAIAWHLLETLKPRVPVKRMVFHEITEPAIRNAAENPRDLDIALVDAQETRRILDRLYGYEVSPVLWKKVAPKLSAGRVQSVATRIIVQRERERMAFHSASYWDVTAELDASVSDPEASPPRFTAKLNTVDGRRVATGRDFDSLGQLKRPDEVLVLDEASAGALAAGLRGAQLAVTSVEQKPYTRRPYAPFMTSTLQQEAARKLRFSSERTMSIAQRLYENGYITYMRTDSTTLSDSAINAARTQARQLYGEEYVHPSPRQYTRKVKNAQEAHEAIRPAGDVFQTPGQLHSALDTDEFRLYELIWQRTVASQMADARGTTLSLRIGGAARSGEQVVFNASGRTITFPGFLKAYVESIDELAGGESDDAESRLPNLTQGQRVDAADLSADGHQTSPPARYTEASLIKALEELGIGRPSTYSAIIKTIQDRGYVQKKGSALVPSWVAFAVVGLLEQHFGRLVDYDFTAAMEDELDEIANGQEQRTNWLNNFYFGGEHGVEGSIARAGGLKQLVGGNLEGIDAREVNSIKVFDDSEGRPVYVRVGRNGPYLERMVADPDNPGELKPQRANLKEDLTPDELTLELAEKLFATPQEGRSLGVDPETGHEIVAKDGRFGPYVTEVLPEPPPDDGEAGTTAKKGKKPTGPKPRTGSLFRSMDLETVTLEDALKLLSLPRVVGVDPSTGEEITAQNGRYGPYLKRGNDSRSLATEDQIFTVSLDEALKIYAEPKRRGRQAASAPPLRELGNDPVSGKPMVIKDGRFGPYVTDGETNASLRKGDDVLAITDERASELLADRRARGPAKKKAPAKKAAKKAPAKKAATKAAAKKA</sequence>
<dbReference type="InterPro" id="IPR003601">
    <property type="entry name" value="Topo_IA_2"/>
</dbReference>
<feature type="region of interest" description="Interaction with DNA" evidence="9">
    <location>
        <begin position="188"/>
        <end position="193"/>
    </location>
</feature>
<dbReference type="EC" id="5.6.2.1" evidence="9"/>
<feature type="site" description="Interaction with DNA" evidence="9">
    <location>
        <position position="45"/>
    </location>
</feature>
<dbReference type="SMART" id="SM00437">
    <property type="entry name" value="TOP1Ac"/>
    <property type="match status" value="1"/>
</dbReference>
<evidence type="ECO:0000256" key="3">
    <source>
        <dbReference type="ARBA" id="ARBA00022723"/>
    </source>
</evidence>
<feature type="site" description="Interaction with DNA" evidence="9">
    <location>
        <position position="173"/>
    </location>
</feature>
<dbReference type="Gene3D" id="2.70.20.10">
    <property type="entry name" value="Topoisomerase I, domain 3"/>
    <property type="match status" value="1"/>
</dbReference>
<evidence type="ECO:0000256" key="1">
    <source>
        <dbReference type="ARBA" id="ARBA00000213"/>
    </source>
</evidence>
<dbReference type="InterPro" id="IPR023406">
    <property type="entry name" value="Topo_IA_AS"/>
</dbReference>
<feature type="region of interest" description="Disordered" evidence="10">
    <location>
        <begin position="733"/>
        <end position="763"/>
    </location>
</feature>
<dbReference type="GO" id="GO:0003917">
    <property type="term" value="F:DNA topoisomerase type I (single strand cut, ATP-independent) activity"/>
    <property type="evidence" value="ECO:0007669"/>
    <property type="project" value="UniProtKB-UniRule"/>
</dbReference>
<keyword evidence="7 9" id="KW-0413">Isomerase</keyword>
<dbReference type="NCBIfam" id="TIGR01051">
    <property type="entry name" value="topA_bact"/>
    <property type="match status" value="1"/>
</dbReference>
<evidence type="ECO:0000256" key="10">
    <source>
        <dbReference type="SAM" id="MobiDB-lite"/>
    </source>
</evidence>
<dbReference type="PATRIC" id="fig|134601.6.peg.633"/>